<protein>
    <recommendedName>
        <fullName evidence="3">Secreted protein</fullName>
    </recommendedName>
</protein>
<accession>A0ABQ8JTV6</accession>
<evidence type="ECO:0008006" key="3">
    <source>
        <dbReference type="Google" id="ProtNLM"/>
    </source>
</evidence>
<reference evidence="1 2" key="2">
    <citation type="journal article" date="2022" name="Mol. Biol. Evol.">
        <title>Comparative Genomics Reveals Insights into the Divergent Evolution of Astigmatic Mites and Household Pest Adaptations.</title>
        <authorList>
            <person name="Xiong Q."/>
            <person name="Wan A.T."/>
            <person name="Liu X."/>
            <person name="Fung C.S."/>
            <person name="Xiao X."/>
            <person name="Malainual N."/>
            <person name="Hou J."/>
            <person name="Wang L."/>
            <person name="Wang M."/>
            <person name="Yang K.Y."/>
            <person name="Cui Y."/>
            <person name="Leung E.L."/>
            <person name="Nong W."/>
            <person name="Shin S.K."/>
            <person name="Au S.W."/>
            <person name="Jeong K.Y."/>
            <person name="Chew F.T."/>
            <person name="Hui J.H."/>
            <person name="Leung T.F."/>
            <person name="Tungtrongchitr A."/>
            <person name="Zhong N."/>
            <person name="Liu Z."/>
            <person name="Tsui S.K."/>
        </authorList>
    </citation>
    <scope>NUCLEOTIDE SEQUENCE [LARGE SCALE GENOMIC DNA]</scope>
    <source>
        <strain evidence="1">Derp</strain>
    </source>
</reference>
<name>A0ABQ8JTV6_DERPT</name>
<dbReference type="EMBL" id="NJHN03000017">
    <property type="protein sequence ID" value="KAH9425726.1"/>
    <property type="molecule type" value="Genomic_DNA"/>
</dbReference>
<comment type="caution">
    <text evidence="1">The sequence shown here is derived from an EMBL/GenBank/DDBJ whole genome shotgun (WGS) entry which is preliminary data.</text>
</comment>
<keyword evidence="2" id="KW-1185">Reference proteome</keyword>
<sequence length="73" mass="8491">MNWLRMKWIIKWTIGVFMFQGVYGALLAIDLNVDVRESVCLLNDRLIVIAIDDRLLLLLFVDEAKLLRANVDD</sequence>
<evidence type="ECO:0000313" key="1">
    <source>
        <dbReference type="EMBL" id="KAH9425726.1"/>
    </source>
</evidence>
<organism evidence="1 2">
    <name type="scientific">Dermatophagoides pteronyssinus</name>
    <name type="common">European house dust mite</name>
    <dbReference type="NCBI Taxonomy" id="6956"/>
    <lineage>
        <taxon>Eukaryota</taxon>
        <taxon>Metazoa</taxon>
        <taxon>Ecdysozoa</taxon>
        <taxon>Arthropoda</taxon>
        <taxon>Chelicerata</taxon>
        <taxon>Arachnida</taxon>
        <taxon>Acari</taxon>
        <taxon>Acariformes</taxon>
        <taxon>Sarcoptiformes</taxon>
        <taxon>Astigmata</taxon>
        <taxon>Psoroptidia</taxon>
        <taxon>Analgoidea</taxon>
        <taxon>Pyroglyphidae</taxon>
        <taxon>Dermatophagoidinae</taxon>
        <taxon>Dermatophagoides</taxon>
    </lineage>
</organism>
<dbReference type="Proteomes" id="UP000887458">
    <property type="component" value="Unassembled WGS sequence"/>
</dbReference>
<gene>
    <name evidence="1" type="ORF">DERP_004944</name>
</gene>
<reference evidence="1 2" key="1">
    <citation type="journal article" date="2018" name="J. Allergy Clin. Immunol.">
        <title>High-quality assembly of Dermatophagoides pteronyssinus genome and transcriptome reveals a wide range of novel allergens.</title>
        <authorList>
            <person name="Liu X.Y."/>
            <person name="Yang K.Y."/>
            <person name="Wang M.Q."/>
            <person name="Kwok J.S."/>
            <person name="Zeng X."/>
            <person name="Yang Z."/>
            <person name="Xiao X.J."/>
            <person name="Lau C.P."/>
            <person name="Li Y."/>
            <person name="Huang Z.M."/>
            <person name="Ba J.G."/>
            <person name="Yim A.K."/>
            <person name="Ouyang C.Y."/>
            <person name="Ngai S.M."/>
            <person name="Chan T.F."/>
            <person name="Leung E.L."/>
            <person name="Liu L."/>
            <person name="Liu Z.G."/>
            <person name="Tsui S.K."/>
        </authorList>
    </citation>
    <scope>NUCLEOTIDE SEQUENCE [LARGE SCALE GENOMIC DNA]</scope>
    <source>
        <strain evidence="1">Derp</strain>
    </source>
</reference>
<proteinExistence type="predicted"/>
<evidence type="ECO:0000313" key="2">
    <source>
        <dbReference type="Proteomes" id="UP000887458"/>
    </source>
</evidence>